<dbReference type="Gene3D" id="3.40.50.300">
    <property type="entry name" value="P-loop containing nucleotide triphosphate hydrolases"/>
    <property type="match status" value="1"/>
</dbReference>
<keyword evidence="1" id="KW-0547">Nucleotide-binding</keyword>
<proteinExistence type="predicted"/>
<dbReference type="HOGENOM" id="CLU_656202_0_0_1"/>
<accession>D8SA49</accession>
<dbReference type="PANTHER" id="PTHR11630:SF46">
    <property type="entry name" value="DNA REPLICATION LICENSING FACTOR MCM3-RELATED"/>
    <property type="match status" value="1"/>
</dbReference>
<evidence type="ECO:0000313" key="4">
    <source>
        <dbReference type="EMBL" id="EFJ18693.1"/>
    </source>
</evidence>
<evidence type="ECO:0000313" key="5">
    <source>
        <dbReference type="Proteomes" id="UP000001514"/>
    </source>
</evidence>
<evidence type="ECO:0000256" key="1">
    <source>
        <dbReference type="ARBA" id="ARBA00022741"/>
    </source>
</evidence>
<evidence type="ECO:0000259" key="3">
    <source>
        <dbReference type="PROSITE" id="PS50051"/>
    </source>
</evidence>
<dbReference type="AlphaFoldDB" id="D8SA49"/>
<dbReference type="STRING" id="88036.D8SA49"/>
<gene>
    <name evidence="4" type="ORF">SELMODRAFT_419964</name>
</gene>
<evidence type="ECO:0000256" key="2">
    <source>
        <dbReference type="ARBA" id="ARBA00022840"/>
    </source>
</evidence>
<dbReference type="InParanoid" id="D8SA49"/>
<dbReference type="Proteomes" id="UP000001514">
    <property type="component" value="Unassembled WGS sequence"/>
</dbReference>
<reference evidence="4" key="1">
    <citation type="journal article" date="2011" name="Science">
        <title>The Selaginella genome identifies genetic changes associated with the evolution of vascular plants.</title>
        <authorList>
            <person name="Banks J.A."/>
            <person name="Nishiyama T."/>
            <person name="Hasebe M."/>
            <person name="Bowman J.L."/>
            <person name="Gribskov M."/>
            <person name="dePamphilis C."/>
            <person name="Albert V.A."/>
            <person name="Aono N."/>
            <person name="Aoyama T."/>
            <person name="Ambrose B.A."/>
            <person name="Ashton N.W."/>
            <person name="Axtell M.J."/>
            <person name="Barker E."/>
            <person name="Barker M.S."/>
            <person name="Bennetzen J.L."/>
            <person name="Bonawitz N.D."/>
            <person name="Chapple C."/>
            <person name="Cheng C."/>
            <person name="Correa L.G."/>
            <person name="Dacre M."/>
            <person name="DeBarry J."/>
            <person name="Dreyer I."/>
            <person name="Elias M."/>
            <person name="Engstrom E.M."/>
            <person name="Estelle M."/>
            <person name="Feng L."/>
            <person name="Finet C."/>
            <person name="Floyd S.K."/>
            <person name="Frommer W.B."/>
            <person name="Fujita T."/>
            <person name="Gramzow L."/>
            <person name="Gutensohn M."/>
            <person name="Harholt J."/>
            <person name="Hattori M."/>
            <person name="Heyl A."/>
            <person name="Hirai T."/>
            <person name="Hiwatashi Y."/>
            <person name="Ishikawa M."/>
            <person name="Iwata M."/>
            <person name="Karol K.G."/>
            <person name="Koehler B."/>
            <person name="Kolukisaoglu U."/>
            <person name="Kubo M."/>
            <person name="Kurata T."/>
            <person name="Lalonde S."/>
            <person name="Li K."/>
            <person name="Li Y."/>
            <person name="Litt A."/>
            <person name="Lyons E."/>
            <person name="Manning G."/>
            <person name="Maruyama T."/>
            <person name="Michael T.P."/>
            <person name="Mikami K."/>
            <person name="Miyazaki S."/>
            <person name="Morinaga S."/>
            <person name="Murata T."/>
            <person name="Mueller-Roeber B."/>
            <person name="Nelson D.R."/>
            <person name="Obara M."/>
            <person name="Oguri Y."/>
            <person name="Olmstead R.G."/>
            <person name="Onodera N."/>
            <person name="Petersen B.L."/>
            <person name="Pils B."/>
            <person name="Prigge M."/>
            <person name="Rensing S.A."/>
            <person name="Riano-Pachon D.M."/>
            <person name="Roberts A.W."/>
            <person name="Sato Y."/>
            <person name="Scheller H.V."/>
            <person name="Schulz B."/>
            <person name="Schulz C."/>
            <person name="Shakirov E.V."/>
            <person name="Shibagaki N."/>
            <person name="Shinohara N."/>
            <person name="Shippen D.E."/>
            <person name="Soerensen I."/>
            <person name="Sotooka R."/>
            <person name="Sugimoto N."/>
            <person name="Sugita M."/>
            <person name="Sumikawa N."/>
            <person name="Tanurdzic M."/>
            <person name="Theissen G."/>
            <person name="Ulvskov P."/>
            <person name="Wakazuki S."/>
            <person name="Weng J.K."/>
            <person name="Willats W.W."/>
            <person name="Wipf D."/>
            <person name="Wolf P.G."/>
            <person name="Yang L."/>
            <person name="Zimmer A.D."/>
            <person name="Zhu Q."/>
            <person name="Mitros T."/>
            <person name="Hellsten U."/>
            <person name="Loque D."/>
            <person name="Otillar R."/>
            <person name="Salamov A."/>
            <person name="Schmutz J."/>
            <person name="Shapiro H."/>
            <person name="Lindquist E."/>
            <person name="Lucas S."/>
            <person name="Rokhsar D."/>
            <person name="Grigoriev I.V."/>
        </authorList>
    </citation>
    <scope>NUCLEOTIDE SEQUENCE [LARGE SCALE GENOMIC DNA]</scope>
</reference>
<dbReference type="GO" id="GO:0042555">
    <property type="term" value="C:MCM complex"/>
    <property type="evidence" value="ECO:0000318"/>
    <property type="project" value="GO_Central"/>
</dbReference>
<organism evidence="5">
    <name type="scientific">Selaginella moellendorffii</name>
    <name type="common">Spikemoss</name>
    <dbReference type="NCBI Taxonomy" id="88036"/>
    <lineage>
        <taxon>Eukaryota</taxon>
        <taxon>Viridiplantae</taxon>
        <taxon>Streptophyta</taxon>
        <taxon>Embryophyta</taxon>
        <taxon>Tracheophyta</taxon>
        <taxon>Lycopodiopsida</taxon>
        <taxon>Selaginellales</taxon>
        <taxon>Selaginellaceae</taxon>
        <taxon>Selaginella</taxon>
    </lineage>
</organism>
<dbReference type="GO" id="GO:0000727">
    <property type="term" value="P:double-strand break repair via break-induced replication"/>
    <property type="evidence" value="ECO:0000318"/>
    <property type="project" value="GO_Central"/>
</dbReference>
<feature type="domain" description="MCM C-terminal AAA(+) ATPase" evidence="3">
    <location>
        <begin position="160"/>
        <end position="218"/>
    </location>
</feature>
<dbReference type="SMART" id="SM00350">
    <property type="entry name" value="MCM"/>
    <property type="match status" value="1"/>
</dbReference>
<name>D8SA49_SELML</name>
<dbReference type="PANTHER" id="PTHR11630">
    <property type="entry name" value="DNA REPLICATION LICENSING FACTOR MCM FAMILY MEMBER"/>
    <property type="match status" value="1"/>
</dbReference>
<dbReference type="InterPro" id="IPR001208">
    <property type="entry name" value="MCM_dom"/>
</dbReference>
<dbReference type="GO" id="GO:0005634">
    <property type="term" value="C:nucleus"/>
    <property type="evidence" value="ECO:0000318"/>
    <property type="project" value="GO_Central"/>
</dbReference>
<dbReference type="Pfam" id="PF00493">
    <property type="entry name" value="MCM"/>
    <property type="match status" value="1"/>
</dbReference>
<keyword evidence="2" id="KW-0067">ATP-binding</keyword>
<dbReference type="GO" id="GO:0003697">
    <property type="term" value="F:single-stranded DNA binding"/>
    <property type="evidence" value="ECO:0000318"/>
    <property type="project" value="GO_Central"/>
</dbReference>
<dbReference type="EMBL" id="GL377609">
    <property type="protein sequence ID" value="EFJ18693.1"/>
    <property type="molecule type" value="Genomic_DNA"/>
</dbReference>
<dbReference type="GO" id="GO:1902975">
    <property type="term" value="P:mitotic DNA replication initiation"/>
    <property type="evidence" value="ECO:0000318"/>
    <property type="project" value="GO_Central"/>
</dbReference>
<dbReference type="eggNOG" id="KOG0479">
    <property type="taxonomic scope" value="Eukaryota"/>
</dbReference>
<dbReference type="KEGG" id="smo:SELMODRAFT_419964"/>
<dbReference type="GO" id="GO:0005524">
    <property type="term" value="F:ATP binding"/>
    <property type="evidence" value="ECO:0007669"/>
    <property type="project" value="UniProtKB-KW"/>
</dbReference>
<protein>
    <recommendedName>
        <fullName evidence="3">MCM C-terminal AAA(+) ATPase domain-containing protein</fullName>
    </recommendedName>
</protein>
<dbReference type="InterPro" id="IPR027417">
    <property type="entry name" value="P-loop_NTPase"/>
</dbReference>
<dbReference type="PROSITE" id="PS50051">
    <property type="entry name" value="MCM_2"/>
    <property type="match status" value="1"/>
</dbReference>
<keyword evidence="5" id="KW-1185">Reference proteome</keyword>
<dbReference type="Gramene" id="EFJ18693">
    <property type="protein sequence ID" value="EFJ18693"/>
    <property type="gene ID" value="SELMODRAFT_419964"/>
</dbReference>
<sequence length="350" mass="39707">MLARSLSLPNLVGEESVNVHKLNYSNFVWLSLQILLHVCNLKIIEKSGYQALPWVHYIRTAGRIQRMIQLFNLSNNFGYSRQILGLGFLPGRPRCRACAYVENVRDNDLARSDFESGRERVHAAFQHQRCFPDNGFLDQGMTISASERRLEEGAMLLVDSVVAAANPIYRTYDRSLTPTKLVTKDIGLPDSLLSRFDLLFIVLDQLDADTDRQISEHVLRMHRFRAPGEDGGLPAIGNVENDEHELGTTMFVKYNRFLHGANKNFARKASTKIIKAYAIMGTRSSEVLREDVKAALIVMRFATYDEELNERRKKKKKKTGCGTGNPGYRELTLQTLRKASKMSLFSKMGS</sequence>
<dbReference type="InterPro" id="IPR031327">
    <property type="entry name" value="MCM"/>
</dbReference>
<dbReference type="GO" id="GO:0006271">
    <property type="term" value="P:DNA strand elongation involved in DNA replication"/>
    <property type="evidence" value="ECO:0000318"/>
    <property type="project" value="GO_Central"/>
</dbReference>